<evidence type="ECO:0000256" key="3">
    <source>
        <dbReference type="ARBA" id="ARBA00007809"/>
    </source>
</evidence>
<keyword evidence="10 14" id="KW-1133">Transmembrane helix</keyword>
<evidence type="ECO:0000256" key="11">
    <source>
        <dbReference type="ARBA" id="ARBA00023034"/>
    </source>
</evidence>
<keyword evidence="9" id="KW-0677">Repeat</keyword>
<feature type="transmembrane region" description="Helical" evidence="14">
    <location>
        <begin position="219"/>
        <end position="236"/>
    </location>
</feature>
<evidence type="ECO:0000256" key="4">
    <source>
        <dbReference type="ARBA" id="ARBA00021741"/>
    </source>
</evidence>
<keyword evidence="12 14" id="KW-0472">Membrane</keyword>
<dbReference type="EMBL" id="HBGV01003997">
    <property type="protein sequence ID" value="CAD9475817.1"/>
    <property type="molecule type" value="Transcribed_RNA"/>
</dbReference>
<dbReference type="Pfam" id="PF03083">
    <property type="entry name" value="MtN3_slv"/>
    <property type="match status" value="2"/>
</dbReference>
<keyword evidence="5" id="KW-0813">Transport</keyword>
<reference evidence="15" key="1">
    <citation type="submission" date="2021-01" db="EMBL/GenBank/DDBJ databases">
        <authorList>
            <person name="Corre E."/>
            <person name="Pelletier E."/>
            <person name="Niang G."/>
            <person name="Scheremetjew M."/>
            <person name="Finn R."/>
            <person name="Kale V."/>
            <person name="Holt S."/>
            <person name="Cochrane G."/>
            <person name="Meng A."/>
            <person name="Brown T."/>
            <person name="Cohen L."/>
        </authorList>
    </citation>
    <scope>NUCLEOTIDE SEQUENCE</scope>
    <source>
        <strain evidence="15">CCMP826</strain>
    </source>
</reference>
<evidence type="ECO:0000256" key="14">
    <source>
        <dbReference type="SAM" id="Phobius"/>
    </source>
</evidence>
<evidence type="ECO:0000256" key="7">
    <source>
        <dbReference type="ARBA" id="ARBA00022597"/>
    </source>
</evidence>
<evidence type="ECO:0000256" key="9">
    <source>
        <dbReference type="ARBA" id="ARBA00022737"/>
    </source>
</evidence>
<dbReference type="GO" id="GO:0051119">
    <property type="term" value="F:sugar transmembrane transporter activity"/>
    <property type="evidence" value="ECO:0007669"/>
    <property type="project" value="InterPro"/>
</dbReference>
<evidence type="ECO:0000256" key="10">
    <source>
        <dbReference type="ARBA" id="ARBA00022989"/>
    </source>
</evidence>
<comment type="subcellular location">
    <subcellularLocation>
        <location evidence="1">Cell membrane</location>
        <topology evidence="1">Multi-pass membrane protein</topology>
    </subcellularLocation>
    <subcellularLocation>
        <location evidence="2">Golgi apparatus membrane</location>
        <topology evidence="2">Multi-pass membrane protein</topology>
    </subcellularLocation>
</comment>
<protein>
    <recommendedName>
        <fullName evidence="4">Sugar transporter SWEET1</fullName>
    </recommendedName>
</protein>
<keyword evidence="7" id="KW-0762">Sugar transport</keyword>
<dbReference type="GO" id="GO:0005886">
    <property type="term" value="C:plasma membrane"/>
    <property type="evidence" value="ECO:0007669"/>
    <property type="project" value="UniProtKB-SubCell"/>
</dbReference>
<organism evidence="15">
    <name type="scientific">Helicotheca tamesis</name>
    <dbReference type="NCBI Taxonomy" id="374047"/>
    <lineage>
        <taxon>Eukaryota</taxon>
        <taxon>Sar</taxon>
        <taxon>Stramenopiles</taxon>
        <taxon>Ochrophyta</taxon>
        <taxon>Bacillariophyta</taxon>
        <taxon>Mediophyceae</taxon>
        <taxon>Lithodesmiophycidae</taxon>
        <taxon>Lithodesmiales</taxon>
        <taxon>Lithodesmiaceae</taxon>
        <taxon>Helicotheca</taxon>
    </lineage>
</organism>
<feature type="transmembrane region" description="Helical" evidence="14">
    <location>
        <begin position="183"/>
        <end position="207"/>
    </location>
</feature>
<dbReference type="Gene3D" id="1.20.1280.290">
    <property type="match status" value="2"/>
</dbReference>
<comment type="similarity">
    <text evidence="3">Belongs to the SWEET sugar transporter family.</text>
</comment>
<dbReference type="PANTHER" id="PTHR10791:SF30">
    <property type="entry name" value="SUGAR TRANSPORTER SWEET1"/>
    <property type="match status" value="1"/>
</dbReference>
<proteinExistence type="inferred from homology"/>
<dbReference type="InterPro" id="IPR004316">
    <property type="entry name" value="SWEET_rpt"/>
</dbReference>
<feature type="transmembrane region" description="Helical" evidence="14">
    <location>
        <begin position="154"/>
        <end position="171"/>
    </location>
</feature>
<dbReference type="AlphaFoldDB" id="A0A7S2GZ67"/>
<accession>A0A7S2GZ67</accession>
<evidence type="ECO:0000313" key="15">
    <source>
        <dbReference type="EMBL" id="CAD9475817.1"/>
    </source>
</evidence>
<evidence type="ECO:0000256" key="6">
    <source>
        <dbReference type="ARBA" id="ARBA00022475"/>
    </source>
</evidence>
<dbReference type="FunFam" id="1.20.1280.290:FF:000004">
    <property type="entry name" value="Sugar transporter SWEET"/>
    <property type="match status" value="1"/>
</dbReference>
<feature type="region of interest" description="Disordered" evidence="13">
    <location>
        <begin position="106"/>
        <end position="143"/>
    </location>
</feature>
<evidence type="ECO:0000256" key="1">
    <source>
        <dbReference type="ARBA" id="ARBA00004651"/>
    </source>
</evidence>
<evidence type="ECO:0000256" key="5">
    <source>
        <dbReference type="ARBA" id="ARBA00022448"/>
    </source>
</evidence>
<feature type="compositionally biased region" description="Acidic residues" evidence="13">
    <location>
        <begin position="119"/>
        <end position="134"/>
    </location>
</feature>
<feature type="transmembrane region" description="Helical" evidence="14">
    <location>
        <begin position="67"/>
        <end position="85"/>
    </location>
</feature>
<keyword evidence="6" id="KW-1003">Cell membrane</keyword>
<dbReference type="PANTHER" id="PTHR10791">
    <property type="entry name" value="RAG1-ACTIVATING PROTEIN 1"/>
    <property type="match status" value="1"/>
</dbReference>
<feature type="transmembrane region" description="Helical" evidence="14">
    <location>
        <begin position="12"/>
        <end position="29"/>
    </location>
</feature>
<dbReference type="InterPro" id="IPR047664">
    <property type="entry name" value="SWEET"/>
</dbReference>
<gene>
    <name evidence="15" type="ORF">HTAM1171_LOCUS2435</name>
</gene>
<dbReference type="GO" id="GO:0000139">
    <property type="term" value="C:Golgi membrane"/>
    <property type="evidence" value="ECO:0007669"/>
    <property type="project" value="UniProtKB-SubCell"/>
</dbReference>
<evidence type="ECO:0000256" key="8">
    <source>
        <dbReference type="ARBA" id="ARBA00022692"/>
    </source>
</evidence>
<sequence length="318" mass="35119">MVSASDVILKYVFPSLGVIIATTTFSAPVKSLKKALRKGSLNGLNTLPWAFMTGNCLGWVAYSFVEFNLFVFFANAPGFILSFWLNSGALKLQYLEQVRPYIERDMSPSPRVRESNNIAEEEEEESVTTNEEDEQSYRQGGGSGPPLFCTHDKVWLLVVVSWLILLSVIGLDSSLTHEIRKDIVGIAANVNLVVFFAAPLSTIVTVLKTADSSSIHVRTMVLNTLNCVFWFAYSLAVRDIFIALPNGLGLLFGLIQVVLYVIFPRSDGGLERIRTDEESMEDGLMMENGDGNRSVGSDGSVETELKRKSSIIEDKSII</sequence>
<name>A0A7S2GZ67_9STRA</name>
<keyword evidence="11" id="KW-0333">Golgi apparatus</keyword>
<keyword evidence="8 14" id="KW-0812">Transmembrane</keyword>
<feature type="transmembrane region" description="Helical" evidence="14">
    <location>
        <begin position="242"/>
        <end position="263"/>
    </location>
</feature>
<evidence type="ECO:0000256" key="2">
    <source>
        <dbReference type="ARBA" id="ARBA00004653"/>
    </source>
</evidence>
<evidence type="ECO:0000256" key="12">
    <source>
        <dbReference type="ARBA" id="ARBA00023136"/>
    </source>
</evidence>
<evidence type="ECO:0000256" key="13">
    <source>
        <dbReference type="SAM" id="MobiDB-lite"/>
    </source>
</evidence>
<feature type="transmembrane region" description="Helical" evidence="14">
    <location>
        <begin position="41"/>
        <end position="61"/>
    </location>
</feature>